<feature type="compositionally biased region" description="Polar residues" evidence="1">
    <location>
        <begin position="7"/>
        <end position="17"/>
    </location>
</feature>
<evidence type="ECO:0000313" key="3">
    <source>
        <dbReference type="EMBL" id="PIT86099.1"/>
    </source>
</evidence>
<evidence type="ECO:0000313" key="4">
    <source>
        <dbReference type="Proteomes" id="UP000229362"/>
    </source>
</evidence>
<dbReference type="EMBL" id="PFBZ01000213">
    <property type="protein sequence ID" value="PIT86099.1"/>
    <property type="molecule type" value="Genomic_DNA"/>
</dbReference>
<evidence type="ECO:0000256" key="2">
    <source>
        <dbReference type="SAM" id="Phobius"/>
    </source>
</evidence>
<dbReference type="Proteomes" id="UP000229362">
    <property type="component" value="Unassembled WGS sequence"/>
</dbReference>
<keyword evidence="2" id="KW-0812">Transmembrane</keyword>
<reference evidence="4" key="1">
    <citation type="submission" date="2017-09" db="EMBL/GenBank/DDBJ databases">
        <title>Depth-based differentiation of microbial function through sediment-hosted aquifers and enrichment of novel symbionts in the deep terrestrial subsurface.</title>
        <authorList>
            <person name="Probst A.J."/>
            <person name="Ladd B."/>
            <person name="Jarett J.K."/>
            <person name="Geller-Mcgrath D.E."/>
            <person name="Sieber C.M.K."/>
            <person name="Emerson J.B."/>
            <person name="Anantharaman K."/>
            <person name="Thomas B.C."/>
            <person name="Malmstrom R."/>
            <person name="Stieglmeier M."/>
            <person name="Klingl A."/>
            <person name="Woyke T."/>
            <person name="Ryan C.M."/>
            <person name="Banfield J.F."/>
        </authorList>
    </citation>
    <scope>NUCLEOTIDE SEQUENCE [LARGE SCALE GENOMIC DNA]</scope>
</reference>
<feature type="region of interest" description="Disordered" evidence="1">
    <location>
        <begin position="1"/>
        <end position="32"/>
    </location>
</feature>
<proteinExistence type="predicted"/>
<gene>
    <name evidence="3" type="ORF">COU33_04950</name>
</gene>
<evidence type="ECO:0000256" key="1">
    <source>
        <dbReference type="SAM" id="MobiDB-lite"/>
    </source>
</evidence>
<comment type="caution">
    <text evidence="3">The sequence shown here is derived from an EMBL/GenBank/DDBJ whole genome shotgun (WGS) entry which is preliminary data.</text>
</comment>
<name>A0A2M6VZX6_9BACT</name>
<dbReference type="AlphaFoldDB" id="A0A2M6VZX6"/>
<keyword evidence="2" id="KW-1133">Transmembrane helix</keyword>
<feature type="transmembrane region" description="Helical" evidence="2">
    <location>
        <begin position="39"/>
        <end position="60"/>
    </location>
</feature>
<sequence length="98" mass="11211">MNPFGNPYQQHDQSATPQYLRPPEQLPPADPRHRTRAGVMVMVFLSIAWVGLAVVAQWYYARQVASTLQESMIESQRISESINRQVDRELERAGITVE</sequence>
<organism evidence="3 4">
    <name type="scientific">Candidatus Magasanikbacteria bacterium CG10_big_fil_rev_8_21_14_0_10_43_6</name>
    <dbReference type="NCBI Taxonomy" id="1974650"/>
    <lineage>
        <taxon>Bacteria</taxon>
        <taxon>Candidatus Magasanikiibacteriota</taxon>
    </lineage>
</organism>
<keyword evidence="2" id="KW-0472">Membrane</keyword>
<protein>
    <submittedName>
        <fullName evidence="3">Uncharacterized protein</fullName>
    </submittedName>
</protein>
<accession>A0A2M6VZX6</accession>